<protein>
    <submittedName>
        <fullName evidence="1">Uncharacterized protein</fullName>
    </submittedName>
</protein>
<evidence type="ECO:0000313" key="2">
    <source>
        <dbReference type="Proteomes" id="UP000526734"/>
    </source>
</evidence>
<evidence type="ECO:0000313" key="1">
    <source>
        <dbReference type="EMBL" id="MBB1154790.1"/>
    </source>
</evidence>
<dbReference type="AlphaFoldDB" id="A0A7W3VX77"/>
<gene>
    <name evidence="1" type="ORF">H4281_16735</name>
</gene>
<proteinExistence type="predicted"/>
<reference evidence="1 2" key="1">
    <citation type="submission" date="2020-08" db="EMBL/GenBank/DDBJ databases">
        <title>Amycolatopsis sp. nov. DR6-1 isolated from Dendrobium heterocarpum.</title>
        <authorList>
            <person name="Tedsree N."/>
            <person name="Kuncharoen N."/>
            <person name="Likhitwitayawuid K."/>
            <person name="Tanasupawat S."/>
        </authorList>
    </citation>
    <scope>NUCLEOTIDE SEQUENCE [LARGE SCALE GENOMIC DNA]</scope>
    <source>
        <strain evidence="1 2">DR6-1</strain>
    </source>
</reference>
<sequence length="87" mass="9247">MTATAAPGCSFDANVLRSQKTTGQWVGSSGLARRGADVLFDGAPVSARQDTPGPAGDLDDLLDRLAHLRSLPEIDHRQDCAERSNQN</sequence>
<dbReference type="Proteomes" id="UP000526734">
    <property type="component" value="Unassembled WGS sequence"/>
</dbReference>
<dbReference type="RefSeq" id="WP_182891849.1">
    <property type="nucleotide sequence ID" value="NZ_JACGZW010000005.1"/>
</dbReference>
<name>A0A7W3VX77_9PSEU</name>
<keyword evidence="2" id="KW-1185">Reference proteome</keyword>
<accession>A0A7W3VX77</accession>
<dbReference type="EMBL" id="JACGZW010000005">
    <property type="protein sequence ID" value="MBB1154790.1"/>
    <property type="molecule type" value="Genomic_DNA"/>
</dbReference>
<organism evidence="1 2">
    <name type="scientific">Amycolatopsis dendrobii</name>
    <dbReference type="NCBI Taxonomy" id="2760662"/>
    <lineage>
        <taxon>Bacteria</taxon>
        <taxon>Bacillati</taxon>
        <taxon>Actinomycetota</taxon>
        <taxon>Actinomycetes</taxon>
        <taxon>Pseudonocardiales</taxon>
        <taxon>Pseudonocardiaceae</taxon>
        <taxon>Amycolatopsis</taxon>
    </lineage>
</organism>
<comment type="caution">
    <text evidence="1">The sequence shown here is derived from an EMBL/GenBank/DDBJ whole genome shotgun (WGS) entry which is preliminary data.</text>
</comment>